<dbReference type="Pfam" id="PF25183">
    <property type="entry name" value="OMP_b-brl_4"/>
    <property type="match status" value="2"/>
</dbReference>
<keyword evidence="4" id="KW-0732">Signal</keyword>
<feature type="domain" description="TonB-dependent transporter Oar-like beta-barrel" evidence="5">
    <location>
        <begin position="363"/>
        <end position="1053"/>
    </location>
</feature>
<dbReference type="InterPro" id="IPR057601">
    <property type="entry name" value="Oar-like_b-barrel"/>
</dbReference>
<dbReference type="RefSeq" id="WP_160599293.1">
    <property type="nucleotide sequence ID" value="NZ_WTYU01000001.1"/>
</dbReference>
<keyword evidence="2" id="KW-0472">Membrane</keyword>
<dbReference type="InterPro" id="IPR036942">
    <property type="entry name" value="Beta-barrel_TonB_sf"/>
</dbReference>
<reference evidence="6 7" key="1">
    <citation type="submission" date="2019-12" db="EMBL/GenBank/DDBJ databases">
        <title>Genomic-based taxomic classification of the family Erythrobacteraceae.</title>
        <authorList>
            <person name="Xu L."/>
        </authorList>
    </citation>
    <scope>NUCLEOTIDE SEQUENCE [LARGE SCALE GENOMIC DNA]</scope>
    <source>
        <strain evidence="6 7">KCTC 52259</strain>
    </source>
</reference>
<dbReference type="Gene3D" id="2.60.40.1120">
    <property type="entry name" value="Carboxypeptidase-like, regulatory domain"/>
    <property type="match status" value="1"/>
</dbReference>
<keyword evidence="7" id="KW-1185">Reference proteome</keyword>
<dbReference type="Gene3D" id="2.40.170.20">
    <property type="entry name" value="TonB-dependent receptor, beta-barrel domain"/>
    <property type="match status" value="1"/>
</dbReference>
<evidence type="ECO:0000256" key="2">
    <source>
        <dbReference type="ARBA" id="ARBA00023136"/>
    </source>
</evidence>
<dbReference type="EMBL" id="WTYU01000001">
    <property type="protein sequence ID" value="MXP13163.1"/>
    <property type="molecule type" value="Genomic_DNA"/>
</dbReference>
<keyword evidence="6" id="KW-0675">Receptor</keyword>
<organism evidence="6 7">
    <name type="scientific">Allopontixanthobacter confluentis</name>
    <dbReference type="NCBI Taxonomy" id="1849021"/>
    <lineage>
        <taxon>Bacteria</taxon>
        <taxon>Pseudomonadati</taxon>
        <taxon>Pseudomonadota</taxon>
        <taxon>Alphaproteobacteria</taxon>
        <taxon>Sphingomonadales</taxon>
        <taxon>Erythrobacteraceae</taxon>
        <taxon>Allopontixanthobacter</taxon>
    </lineage>
</organism>
<dbReference type="GO" id="GO:0009279">
    <property type="term" value="C:cell outer membrane"/>
    <property type="evidence" value="ECO:0007669"/>
    <property type="project" value="UniProtKB-SubCell"/>
</dbReference>
<evidence type="ECO:0000313" key="6">
    <source>
        <dbReference type="EMBL" id="MXP13163.1"/>
    </source>
</evidence>
<evidence type="ECO:0000256" key="1">
    <source>
        <dbReference type="ARBA" id="ARBA00004442"/>
    </source>
</evidence>
<accession>A0A6L7GB43</accession>
<name>A0A6L7GB43_9SPHN</name>
<proteinExistence type="predicted"/>
<keyword evidence="3" id="KW-0998">Cell outer membrane</keyword>
<dbReference type="SUPFAM" id="SSF56935">
    <property type="entry name" value="Porins"/>
    <property type="match status" value="1"/>
</dbReference>
<dbReference type="AlphaFoldDB" id="A0A6L7GB43"/>
<feature type="signal peptide" evidence="4">
    <location>
        <begin position="1"/>
        <end position="26"/>
    </location>
</feature>
<dbReference type="SUPFAM" id="SSF49464">
    <property type="entry name" value="Carboxypeptidase regulatory domain-like"/>
    <property type="match status" value="1"/>
</dbReference>
<dbReference type="InterPro" id="IPR008969">
    <property type="entry name" value="CarboxyPept-like_regulatory"/>
</dbReference>
<dbReference type="Proteomes" id="UP000473531">
    <property type="component" value="Unassembled WGS sequence"/>
</dbReference>
<comment type="subcellular location">
    <subcellularLocation>
        <location evidence="1">Cell outer membrane</location>
    </subcellularLocation>
</comment>
<sequence>MKLKYLLAASVVSLSAAAVMPAPVMAQQITSGIEGTVSAADGAPLAGAVVVITDTRTGQSRTLTTGSDGQFRVDSLVTGGPYEVTATTAGFEGQTVENIYINLQGNSQLTFQLAATAGSEDNVIVVSGARVQLSQRAIGPGQSFGTDTIEAFPSISRDVRDIIRIDPRVSLDRSDEVDRVSCLGGNDRTNAFTVDGIAQSDLFGLNGTPFASRNSLPLPYDAVRETSVEFAPFDVQYGQFTGCAINVVTKSGGNDFHGSAFFTYASDSLQGDTAGGVDFSGQPYKEKRWGATLSGPIIKDRLFFFAAYEETDLADSQEEGPAGEGYPVELDFVTTDQFNQYSQILSDVYGFEAGGLARSLPESSVRYFGRLDAYINEDHRLEATYQRLEETNVEPDDFSRSNNIFTGFNAFEDEGTVSDYYSLRLYSDWSDVFSTEIRASRADVRDVQGPVGGGEAQSGNPIPRIIVGVSNNGENGSIVSGPGFSRGANDLKTTVSQLKALGRLNAGNHTITIGGEYNQLKVFNLFAQNATGTLTFNNLADFANGLLSAGTNTFPSGDAIVAGQAAGAYGNFTATGDINDAAARWKRTTWTAYAQDAWQVNDQLNVIAGIRAEWLSGDAPTANPAFFNRYGFTNANSFGKIDPVFLPRLGFTYEVDNTGFFSNTQIKGGVGRFTGGDPAVYFSNAFSNNGFSTGFGQTGNSACGPAGTKLDVTPNGTFTGIPQCIVTAGGIQSGRGLADTQSTNPNFEMPTVWRANLGLSTMFGTETGFFSDWRMNVDFIYSKFFNPVDFVDLSQVVNPALGLGGYTVDGRPIYRAIDPSVTGCNAVLQNQGGLPPTYTGVTSACFNTSRDDEIQLTNGKNFESKIASVILSKNWNRGFITDGGNINFNLGYAYTDAENNRYSSSSTATSSFDIVAAADRQNVDVATAEFQTKHNFTLGLNVREQFFNDYDTSFGFIFVARSGRPYSVVWDNGPSSVLNDSASGDFNSLLYVPTGITDPNVSPSSNQAALADLDAFISSKSCINKYRGSTLPRNSCTNPWFYDLDLRFSQELPGPASVFGVTDDKLKLFVDFDNFLNLIDSGSNVFKRYRYSEAAARVDGIDSAGRYIYSRALDYGAPVVQSSSSLWKIQLGVSYEF</sequence>
<feature type="domain" description="TonB-dependent transporter Oar-like beta-barrel" evidence="5">
    <location>
        <begin position="248"/>
        <end position="316"/>
    </location>
</feature>
<evidence type="ECO:0000259" key="5">
    <source>
        <dbReference type="Pfam" id="PF25183"/>
    </source>
</evidence>
<feature type="chain" id="PRO_5026787325" evidence="4">
    <location>
        <begin position="27"/>
        <end position="1137"/>
    </location>
</feature>
<gene>
    <name evidence="6" type="ORF">GRI44_00050</name>
</gene>
<dbReference type="OrthoDB" id="9768147at2"/>
<evidence type="ECO:0000256" key="4">
    <source>
        <dbReference type="SAM" id="SignalP"/>
    </source>
</evidence>
<comment type="caution">
    <text evidence="6">The sequence shown here is derived from an EMBL/GenBank/DDBJ whole genome shotgun (WGS) entry which is preliminary data.</text>
</comment>
<protein>
    <submittedName>
        <fullName evidence="6">TonB-dependent receptor</fullName>
    </submittedName>
</protein>
<evidence type="ECO:0000256" key="3">
    <source>
        <dbReference type="ARBA" id="ARBA00023237"/>
    </source>
</evidence>
<dbReference type="Pfam" id="PF13620">
    <property type="entry name" value="CarboxypepD_reg"/>
    <property type="match status" value="1"/>
</dbReference>
<evidence type="ECO:0000313" key="7">
    <source>
        <dbReference type="Proteomes" id="UP000473531"/>
    </source>
</evidence>